<dbReference type="GO" id="GO:0019563">
    <property type="term" value="P:glycerol catabolic process"/>
    <property type="evidence" value="ECO:0007669"/>
    <property type="project" value="TreeGrafter"/>
</dbReference>
<evidence type="ECO:0000313" key="12">
    <source>
        <dbReference type="EMBL" id="QIW62137.1"/>
    </source>
</evidence>
<evidence type="ECO:0000256" key="2">
    <source>
        <dbReference type="ARBA" id="ARBA00007422"/>
    </source>
</evidence>
<dbReference type="UniPathway" id="UPA00138"/>
<feature type="binding site" evidence="9">
    <location>
        <position position="206"/>
    </location>
    <ligand>
        <name>substrate</name>
    </ligand>
</feature>
<evidence type="ECO:0000256" key="10">
    <source>
        <dbReference type="RuleBase" id="RU363013"/>
    </source>
</evidence>
<dbReference type="RefSeq" id="WP_129620408.1">
    <property type="nucleotide sequence ID" value="NZ_CP047225.1"/>
</dbReference>
<dbReference type="InterPro" id="IPR035990">
    <property type="entry name" value="TIM_sf"/>
</dbReference>
<dbReference type="STRING" id="29556.VO56_02410"/>
<dbReference type="Proteomes" id="UP000032722">
    <property type="component" value="Chromosome"/>
</dbReference>
<evidence type="ECO:0000256" key="8">
    <source>
        <dbReference type="ARBA" id="ARBA00023235"/>
    </source>
</evidence>
<comment type="subcellular location">
    <subcellularLocation>
        <location evidence="9 10">Cytoplasm</location>
    </subcellularLocation>
</comment>
<dbReference type="NCBIfam" id="TIGR00419">
    <property type="entry name" value="tim"/>
    <property type="match status" value="1"/>
</dbReference>
<dbReference type="UniPathway" id="UPA00109">
    <property type="reaction ID" value="UER00189"/>
</dbReference>
<dbReference type="CDD" id="cd00311">
    <property type="entry name" value="TIM"/>
    <property type="match status" value="1"/>
</dbReference>
<dbReference type="KEGG" id="mgb:VO56_02410"/>
<dbReference type="PROSITE" id="PS51440">
    <property type="entry name" value="TIM_2"/>
    <property type="match status" value="1"/>
</dbReference>
<dbReference type="GO" id="GO:0006096">
    <property type="term" value="P:glycolytic process"/>
    <property type="evidence" value="ECO:0007669"/>
    <property type="project" value="UniProtKB-UniRule"/>
</dbReference>
<evidence type="ECO:0000256" key="5">
    <source>
        <dbReference type="ARBA" id="ARBA00022432"/>
    </source>
</evidence>
<dbReference type="Proteomes" id="UP000503310">
    <property type="component" value="Chromosome"/>
</dbReference>
<dbReference type="PANTHER" id="PTHR21139:SF42">
    <property type="entry name" value="TRIOSEPHOSPHATE ISOMERASE"/>
    <property type="match status" value="1"/>
</dbReference>
<keyword evidence="15" id="KW-1185">Reference proteome</keyword>
<feature type="binding site" evidence="9">
    <location>
        <begin position="227"/>
        <end position="228"/>
    </location>
    <ligand>
        <name>substrate</name>
    </ligand>
</feature>
<dbReference type="Gene3D" id="3.20.20.70">
    <property type="entry name" value="Aldolase class I"/>
    <property type="match status" value="1"/>
</dbReference>
<keyword evidence="8 9" id="KW-0413">Isomerase</keyword>
<comment type="similarity">
    <text evidence="2 9 10">Belongs to the triosephosphate isomerase family.</text>
</comment>
<dbReference type="PANTHER" id="PTHR21139">
    <property type="entry name" value="TRIOSEPHOSPHATE ISOMERASE"/>
    <property type="match status" value="1"/>
</dbReference>
<evidence type="ECO:0000313" key="15">
    <source>
        <dbReference type="Proteomes" id="UP000290568"/>
    </source>
</evidence>
<evidence type="ECO:0000313" key="11">
    <source>
        <dbReference type="EMBL" id="AKA50082.1"/>
    </source>
</evidence>
<comment type="subunit">
    <text evidence="9 10">Homodimer.</text>
</comment>
<keyword evidence="7 9" id="KW-0324">Glycolysis</keyword>
<name>A0A0D5ZK28_9BACT</name>
<dbReference type="GO" id="GO:0004807">
    <property type="term" value="F:triose-phosphate isomerase activity"/>
    <property type="evidence" value="ECO:0007669"/>
    <property type="project" value="UniProtKB-UniRule"/>
</dbReference>
<sequence>MRKTVIVGNWKMNKNFSDTKAFLGQLENVFEQNKNKIIDNLDFGIAAPFPNLAAFKESKVEGLKLAAQDMSQFDKGAYTGDTSADMLLDLNVKYVVLGHSERRAYHFETDEVVNAKAAKAIEKGLTPIVCVGETLEQYEQGKTKEVVKEQVEKSLKGLDLSKLVIAYEPIWAIGTGKVATPEVAEDVCKYIRSITADHAIIQYGGSVSPKNVAELHSMPNIDGFLVGGASLEADSFVQLLTLGK</sequence>
<comment type="catalytic activity">
    <reaction evidence="9 10">
        <text>D-glyceraldehyde 3-phosphate = dihydroxyacetone phosphate</text>
        <dbReference type="Rhea" id="RHEA:18585"/>
        <dbReference type="ChEBI" id="CHEBI:57642"/>
        <dbReference type="ChEBI" id="CHEBI:59776"/>
        <dbReference type="EC" id="5.3.1.1"/>
    </reaction>
</comment>
<dbReference type="Pfam" id="PF00121">
    <property type="entry name" value="TIM"/>
    <property type="match status" value="1"/>
</dbReference>
<evidence type="ECO:0000313" key="13">
    <source>
        <dbReference type="EMBL" id="VEU58782.1"/>
    </source>
</evidence>
<dbReference type="InterPro" id="IPR022896">
    <property type="entry name" value="TrioseP_Isoase_bac/euk"/>
</dbReference>
<dbReference type="EMBL" id="LR214950">
    <property type="protein sequence ID" value="VEU58782.1"/>
    <property type="molecule type" value="Genomic_DNA"/>
</dbReference>
<dbReference type="GO" id="GO:0005829">
    <property type="term" value="C:cytosol"/>
    <property type="evidence" value="ECO:0007669"/>
    <property type="project" value="TreeGrafter"/>
</dbReference>
<dbReference type="HAMAP" id="MF_00147_B">
    <property type="entry name" value="TIM_B"/>
    <property type="match status" value="1"/>
</dbReference>
<dbReference type="InterPro" id="IPR020861">
    <property type="entry name" value="Triosephosphate_isomerase_AS"/>
</dbReference>
<dbReference type="Proteomes" id="UP000290568">
    <property type="component" value="Chromosome"/>
</dbReference>
<feature type="active site" description="Electrophile" evidence="9">
    <location>
        <position position="99"/>
    </location>
</feature>
<dbReference type="OrthoDB" id="9809429at2"/>
<dbReference type="EMBL" id="CP047225">
    <property type="protein sequence ID" value="QIW62137.1"/>
    <property type="molecule type" value="Genomic_DNA"/>
</dbReference>
<comment type="function">
    <text evidence="9">Involved in the gluconeogenesis. Catalyzes stereospecifically the conversion of dihydroxyacetone phosphate (DHAP) to D-glyceraldehyde-3-phosphate (G3P).</text>
</comment>
<dbReference type="InterPro" id="IPR013785">
    <property type="entry name" value="Aldolase_TIM"/>
</dbReference>
<evidence type="ECO:0000256" key="9">
    <source>
        <dbReference type="HAMAP-Rule" id="MF_00147"/>
    </source>
</evidence>
<comment type="pathway">
    <text evidence="1 9 10">Carbohydrate degradation; glycolysis; D-glyceraldehyde 3-phosphate from glycerone phosphate: step 1/1.</text>
</comment>
<dbReference type="EMBL" id="CP011021">
    <property type="protein sequence ID" value="AKA50082.1"/>
    <property type="molecule type" value="Genomic_DNA"/>
</dbReference>
<accession>A0A0D5ZK28</accession>
<dbReference type="GO" id="GO:0006094">
    <property type="term" value="P:gluconeogenesis"/>
    <property type="evidence" value="ECO:0007669"/>
    <property type="project" value="UniProtKB-UniRule"/>
</dbReference>
<reference evidence="13 15" key="2">
    <citation type="submission" date="2019-01" db="EMBL/GenBank/DDBJ databases">
        <authorList>
            <consortium name="Pathogen Informatics"/>
        </authorList>
    </citation>
    <scope>NUCLEOTIDE SEQUENCE [LARGE SCALE GENOMIC DNA]</scope>
    <source>
        <strain evidence="13 15">NCTC10183</strain>
    </source>
</reference>
<reference evidence="12 16" key="3">
    <citation type="submission" date="2019-12" db="EMBL/GenBank/DDBJ databases">
        <title>Sequencing and analysis of the whole genome of Mycoplasma gallinaceum strain Peacock20181011.</title>
        <authorList>
            <person name="Liu X."/>
            <person name="Qin Z."/>
            <person name="Xu H."/>
        </authorList>
    </citation>
    <scope>NUCLEOTIDE SEQUENCE [LARGE SCALE GENOMIC DNA]</scope>
    <source>
        <strain evidence="12 16">Peacock20181011</strain>
    </source>
</reference>
<dbReference type="GO" id="GO:0046166">
    <property type="term" value="P:glyceraldehyde-3-phosphate biosynthetic process"/>
    <property type="evidence" value="ECO:0007669"/>
    <property type="project" value="TreeGrafter"/>
</dbReference>
<keyword evidence="5 9" id="KW-0312">Gluconeogenesis</keyword>
<dbReference type="SUPFAM" id="SSF51351">
    <property type="entry name" value="Triosephosphate isomerase (TIM)"/>
    <property type="match status" value="1"/>
</dbReference>
<gene>
    <name evidence="9 13" type="primary">tpiA</name>
    <name evidence="12" type="ORF">GOQ20_01620</name>
    <name evidence="13" type="ORF">NCTC10183_00567</name>
    <name evidence="11" type="ORF">VO56_02410</name>
</gene>
<evidence type="ECO:0000256" key="3">
    <source>
        <dbReference type="ARBA" id="ARBA00011940"/>
    </source>
</evidence>
<dbReference type="PROSITE" id="PS00171">
    <property type="entry name" value="TIM_1"/>
    <property type="match status" value="1"/>
</dbReference>
<evidence type="ECO:0000256" key="1">
    <source>
        <dbReference type="ARBA" id="ARBA00004680"/>
    </source>
</evidence>
<evidence type="ECO:0000313" key="16">
    <source>
        <dbReference type="Proteomes" id="UP000503310"/>
    </source>
</evidence>
<feature type="active site" description="Proton acceptor" evidence="9">
    <location>
        <position position="168"/>
    </location>
</feature>
<dbReference type="InterPro" id="IPR000652">
    <property type="entry name" value="Triosephosphate_isomerase"/>
</dbReference>
<organism evidence="11 14">
    <name type="scientific">Mycoplasmopsis gallinacea</name>
    <dbReference type="NCBI Taxonomy" id="29556"/>
    <lineage>
        <taxon>Bacteria</taxon>
        <taxon>Bacillati</taxon>
        <taxon>Mycoplasmatota</taxon>
        <taxon>Mycoplasmoidales</taxon>
        <taxon>Metamycoplasmataceae</taxon>
        <taxon>Mycoplasmopsis</taxon>
    </lineage>
</organism>
<dbReference type="HOGENOM" id="CLU_024251_2_3_14"/>
<dbReference type="PATRIC" id="fig|29556.3.peg.474"/>
<proteinExistence type="inferred from homology"/>
<feature type="binding site" evidence="9">
    <location>
        <position position="174"/>
    </location>
    <ligand>
        <name>substrate</name>
    </ligand>
</feature>
<dbReference type="EC" id="5.3.1.1" evidence="3 9"/>
<protein>
    <recommendedName>
        <fullName evidence="4 9">Triosephosphate isomerase</fullName>
        <shortName evidence="9">TIM</shortName>
        <shortName evidence="9">TPI</shortName>
        <ecNumber evidence="3 9">5.3.1.1</ecNumber>
    </recommendedName>
    <alternativeName>
        <fullName evidence="9">Triose-phosphate isomerase</fullName>
    </alternativeName>
</protein>
<evidence type="ECO:0000256" key="6">
    <source>
        <dbReference type="ARBA" id="ARBA00022490"/>
    </source>
</evidence>
<evidence type="ECO:0000256" key="4">
    <source>
        <dbReference type="ARBA" id="ARBA00019397"/>
    </source>
</evidence>
<dbReference type="FunFam" id="3.20.20.70:FF:000016">
    <property type="entry name" value="Triosephosphate isomerase"/>
    <property type="match status" value="1"/>
</dbReference>
<evidence type="ECO:0000256" key="7">
    <source>
        <dbReference type="ARBA" id="ARBA00023152"/>
    </source>
</evidence>
<feature type="binding site" evidence="9">
    <location>
        <begin position="9"/>
        <end position="11"/>
    </location>
    <ligand>
        <name>substrate</name>
    </ligand>
</feature>
<evidence type="ECO:0000313" key="14">
    <source>
        <dbReference type="Proteomes" id="UP000032722"/>
    </source>
</evidence>
<reference evidence="11 14" key="1">
    <citation type="journal article" date="2015" name="Genome Announc.">
        <title>Complete Genome Sequence of Mycoplasma meleagridis, a Possible Emerging Pathogen in Chickens.</title>
        <authorList>
            <person name="Abolnik C."/>
        </authorList>
    </citation>
    <scope>NUCLEOTIDE SEQUENCE [LARGE SCALE GENOMIC DNA]</scope>
    <source>
        <strain evidence="11 14">B2096 8B</strain>
    </source>
</reference>
<dbReference type="AlphaFoldDB" id="A0A0D5ZK28"/>
<comment type="pathway">
    <text evidence="9 10">Carbohydrate biosynthesis; gluconeogenesis.</text>
</comment>
<keyword evidence="6 9" id="KW-0963">Cytoplasm</keyword>